<dbReference type="EMBL" id="JADGMS010000007">
    <property type="protein sequence ID" value="KAF9678718.1"/>
    <property type="molecule type" value="Genomic_DNA"/>
</dbReference>
<organism evidence="2 3">
    <name type="scientific">Salix dunnii</name>
    <dbReference type="NCBI Taxonomy" id="1413687"/>
    <lineage>
        <taxon>Eukaryota</taxon>
        <taxon>Viridiplantae</taxon>
        <taxon>Streptophyta</taxon>
        <taxon>Embryophyta</taxon>
        <taxon>Tracheophyta</taxon>
        <taxon>Spermatophyta</taxon>
        <taxon>Magnoliopsida</taxon>
        <taxon>eudicotyledons</taxon>
        <taxon>Gunneridae</taxon>
        <taxon>Pentapetalae</taxon>
        <taxon>rosids</taxon>
        <taxon>fabids</taxon>
        <taxon>Malpighiales</taxon>
        <taxon>Salicaceae</taxon>
        <taxon>Saliceae</taxon>
        <taxon>Salix</taxon>
    </lineage>
</organism>
<sequence length="170" mass="19615">MIFIVDRLVCSLSLHPRPSQPLQGQPHFATNKDVDVMAFAKDLEKIYSSMQDLETKLIVATTRDTTTNDIVVSANAVVDERKINALFFVWKRVKEIEERRGLEKKVEELQSRMMDDNSQEEKEGSEENKKERVGKEPGKGGHEQAERRATVELIELEQKAYAKRHVWKGY</sequence>
<feature type="region of interest" description="Disordered" evidence="1">
    <location>
        <begin position="107"/>
        <end position="149"/>
    </location>
</feature>
<proteinExistence type="predicted"/>
<reference evidence="2 3" key="1">
    <citation type="submission" date="2020-10" db="EMBL/GenBank/DDBJ databases">
        <title>Plant Genome Project.</title>
        <authorList>
            <person name="Zhang R.-G."/>
        </authorList>
    </citation>
    <scope>NUCLEOTIDE SEQUENCE [LARGE SCALE GENOMIC DNA]</scope>
    <source>
        <strain evidence="2">FAFU-HL-1</strain>
        <tissue evidence="2">Leaf</tissue>
    </source>
</reference>
<name>A0A835JZI9_9ROSI</name>
<protein>
    <submittedName>
        <fullName evidence="2">Uncharacterized protein</fullName>
    </submittedName>
</protein>
<accession>A0A835JZI9</accession>
<dbReference type="PANTHER" id="PTHR36761:SF2">
    <property type="entry name" value="ORF03 PROTEIN"/>
    <property type="match status" value="1"/>
</dbReference>
<dbReference type="PANTHER" id="PTHR36761">
    <property type="entry name" value="ORF03 PROTEIN"/>
    <property type="match status" value="1"/>
</dbReference>
<dbReference type="AlphaFoldDB" id="A0A835JZI9"/>
<dbReference type="GO" id="GO:0009535">
    <property type="term" value="C:chloroplast thylakoid membrane"/>
    <property type="evidence" value="ECO:0007669"/>
    <property type="project" value="TreeGrafter"/>
</dbReference>
<evidence type="ECO:0000313" key="3">
    <source>
        <dbReference type="Proteomes" id="UP000657918"/>
    </source>
</evidence>
<dbReference type="OrthoDB" id="427480at2759"/>
<comment type="caution">
    <text evidence="2">The sequence shown here is derived from an EMBL/GenBank/DDBJ whole genome shotgun (WGS) entry which is preliminary data.</text>
</comment>
<gene>
    <name evidence="2" type="ORF">SADUNF_Sadunf07G0064700</name>
</gene>
<evidence type="ECO:0000313" key="2">
    <source>
        <dbReference type="EMBL" id="KAF9678718.1"/>
    </source>
</evidence>
<dbReference type="Proteomes" id="UP000657918">
    <property type="component" value="Unassembled WGS sequence"/>
</dbReference>
<keyword evidence="3" id="KW-1185">Reference proteome</keyword>
<evidence type="ECO:0000256" key="1">
    <source>
        <dbReference type="SAM" id="MobiDB-lite"/>
    </source>
</evidence>